<organism evidence="3 4">
    <name type="scientific">Pullulanibacillus pueri</name>
    <dbReference type="NCBI Taxonomy" id="1437324"/>
    <lineage>
        <taxon>Bacteria</taxon>
        <taxon>Bacillati</taxon>
        <taxon>Bacillota</taxon>
        <taxon>Bacilli</taxon>
        <taxon>Bacillales</taxon>
        <taxon>Sporolactobacillaceae</taxon>
        <taxon>Pullulanibacillus</taxon>
    </lineage>
</organism>
<reference evidence="3" key="1">
    <citation type="journal article" date="2014" name="Int. J. Syst. Evol. Microbiol.">
        <title>Complete genome sequence of Corynebacterium casei LMG S-19264T (=DSM 44701T), isolated from a smear-ripened cheese.</title>
        <authorList>
            <consortium name="US DOE Joint Genome Institute (JGI-PGF)"/>
            <person name="Walter F."/>
            <person name="Albersmeier A."/>
            <person name="Kalinowski J."/>
            <person name="Ruckert C."/>
        </authorList>
    </citation>
    <scope>NUCLEOTIDE SEQUENCE</scope>
    <source>
        <strain evidence="3">CGMCC 1.12777</strain>
    </source>
</reference>
<feature type="domain" description="GFO/IDH/MocA-like oxidoreductase" evidence="2">
    <location>
        <begin position="133"/>
        <end position="272"/>
    </location>
</feature>
<protein>
    <submittedName>
        <fullName evidence="3">Oxidoreductase</fullName>
    </submittedName>
</protein>
<dbReference type="GO" id="GO:0000166">
    <property type="term" value="F:nucleotide binding"/>
    <property type="evidence" value="ECO:0007669"/>
    <property type="project" value="InterPro"/>
</dbReference>
<comment type="caution">
    <text evidence="3">The sequence shown here is derived from an EMBL/GenBank/DDBJ whole genome shotgun (WGS) entry which is preliminary data.</text>
</comment>
<sequence>MVTLKVGVIGGGSISQMHLQSYDKNERVELVAICDINETRAKAKAEKFGIKKVYTDYQQLLADSEIEAVSICTWNNSHHEIAIAALQAGKNVLVEKPMTTSIEKAQKVEEAVKASGKILQVGFVRRYDKNVEMLKAFIESGDLGDIYYAKASYLRRFGNPGGWFSDKKRSGGGPLIDLGVHVIDICWYLMGCPKVKSVSGNTYFKLGNRANIKNLSSYKSADYDPTKNDVEDMANAMIRFENGASLVVDVSFTLHAKKDETSVKIFGDKGGAEVEPELCIITENHNTILNSTPQVDQHSFDMDQGFQNEIDHFVRCCLDGVDTLSPVQDGVEMTKILCGIYESAEQGKEIIFSTED</sequence>
<dbReference type="Gene3D" id="3.30.360.10">
    <property type="entry name" value="Dihydrodipicolinate Reductase, domain 2"/>
    <property type="match status" value="1"/>
</dbReference>
<dbReference type="Gene3D" id="3.40.50.720">
    <property type="entry name" value="NAD(P)-binding Rossmann-like Domain"/>
    <property type="match status" value="1"/>
</dbReference>
<dbReference type="RefSeq" id="WP_188495966.1">
    <property type="nucleotide sequence ID" value="NZ_BMFV01000003.1"/>
</dbReference>
<name>A0A8J3EKP3_9BACL</name>
<dbReference type="PANTHER" id="PTHR43249">
    <property type="entry name" value="UDP-N-ACETYL-2-AMINO-2-DEOXY-D-GLUCURONATE OXIDASE"/>
    <property type="match status" value="1"/>
</dbReference>
<dbReference type="AlphaFoldDB" id="A0A8J3EKP3"/>
<dbReference type="Pfam" id="PF01408">
    <property type="entry name" value="GFO_IDH_MocA"/>
    <property type="match status" value="1"/>
</dbReference>
<accession>A0A8J3EKP3</accession>
<dbReference type="PANTHER" id="PTHR43249:SF1">
    <property type="entry name" value="D-GLUCOSIDE 3-DEHYDROGENASE"/>
    <property type="match status" value="1"/>
</dbReference>
<feature type="domain" description="Gfo/Idh/MocA-like oxidoreductase N-terminal" evidence="1">
    <location>
        <begin position="4"/>
        <end position="123"/>
    </location>
</feature>
<evidence type="ECO:0000313" key="3">
    <source>
        <dbReference type="EMBL" id="GGH76296.1"/>
    </source>
</evidence>
<evidence type="ECO:0000313" key="4">
    <source>
        <dbReference type="Proteomes" id="UP000656813"/>
    </source>
</evidence>
<dbReference type="SUPFAM" id="SSF51735">
    <property type="entry name" value="NAD(P)-binding Rossmann-fold domains"/>
    <property type="match status" value="1"/>
</dbReference>
<gene>
    <name evidence="3" type="ORF">GCM10007096_06510</name>
</gene>
<proteinExistence type="predicted"/>
<keyword evidence="4" id="KW-1185">Reference proteome</keyword>
<evidence type="ECO:0000259" key="2">
    <source>
        <dbReference type="Pfam" id="PF22725"/>
    </source>
</evidence>
<dbReference type="InterPro" id="IPR055170">
    <property type="entry name" value="GFO_IDH_MocA-like_dom"/>
</dbReference>
<dbReference type="InterPro" id="IPR036291">
    <property type="entry name" value="NAD(P)-bd_dom_sf"/>
</dbReference>
<dbReference type="InterPro" id="IPR000683">
    <property type="entry name" value="Gfo/Idh/MocA-like_OxRdtase_N"/>
</dbReference>
<evidence type="ECO:0000259" key="1">
    <source>
        <dbReference type="Pfam" id="PF01408"/>
    </source>
</evidence>
<dbReference type="Pfam" id="PF22725">
    <property type="entry name" value="GFO_IDH_MocA_C3"/>
    <property type="match status" value="1"/>
</dbReference>
<dbReference type="SUPFAM" id="SSF55347">
    <property type="entry name" value="Glyceraldehyde-3-phosphate dehydrogenase-like, C-terminal domain"/>
    <property type="match status" value="1"/>
</dbReference>
<dbReference type="EMBL" id="BMFV01000003">
    <property type="protein sequence ID" value="GGH76296.1"/>
    <property type="molecule type" value="Genomic_DNA"/>
</dbReference>
<dbReference type="Proteomes" id="UP000656813">
    <property type="component" value="Unassembled WGS sequence"/>
</dbReference>
<reference evidence="3" key="2">
    <citation type="submission" date="2020-09" db="EMBL/GenBank/DDBJ databases">
        <authorList>
            <person name="Sun Q."/>
            <person name="Zhou Y."/>
        </authorList>
    </citation>
    <scope>NUCLEOTIDE SEQUENCE</scope>
    <source>
        <strain evidence="3">CGMCC 1.12777</strain>
    </source>
</reference>
<dbReference type="InterPro" id="IPR052515">
    <property type="entry name" value="Gfo/Idh/MocA_Oxidoreductase"/>
</dbReference>